<dbReference type="PANTHER" id="PTHR47263">
    <property type="entry name" value="ADENYLATE CYCLASE ACTIVATION PROTEIN GIT1"/>
    <property type="match status" value="1"/>
</dbReference>
<name>A8PVS6_MALGO</name>
<dbReference type="STRING" id="425265.A8PVS6"/>
<dbReference type="KEGG" id="mgl:MGL_0945"/>
<dbReference type="Gene3D" id="1.10.357.50">
    <property type="match status" value="1"/>
</dbReference>
<feature type="compositionally biased region" description="Low complexity" evidence="1">
    <location>
        <begin position="59"/>
        <end position="77"/>
    </location>
</feature>
<dbReference type="InParanoid" id="A8PVS6"/>
<feature type="region of interest" description="Disordered" evidence="1">
    <location>
        <begin position="92"/>
        <end position="111"/>
    </location>
</feature>
<protein>
    <recommendedName>
        <fullName evidence="7">C2 domain-containing protein</fullName>
    </recommendedName>
</protein>
<feature type="domain" description="C2" evidence="2">
    <location>
        <begin position="976"/>
        <end position="1094"/>
    </location>
</feature>
<dbReference type="GeneID" id="5855982"/>
<organism evidence="5 6">
    <name type="scientific">Malassezia globosa (strain ATCC MYA-4612 / CBS 7966)</name>
    <name type="common">Dandruff-associated fungus</name>
    <dbReference type="NCBI Taxonomy" id="425265"/>
    <lineage>
        <taxon>Eukaryota</taxon>
        <taxon>Fungi</taxon>
        <taxon>Dikarya</taxon>
        <taxon>Basidiomycota</taxon>
        <taxon>Ustilaginomycotina</taxon>
        <taxon>Malasseziomycetes</taxon>
        <taxon>Malasseziales</taxon>
        <taxon>Malasseziaceae</taxon>
        <taxon>Malassezia</taxon>
    </lineage>
</organism>
<dbReference type="InterPro" id="IPR014770">
    <property type="entry name" value="Munc13_1"/>
</dbReference>
<dbReference type="RefSeq" id="XP_001731677.1">
    <property type="nucleotide sequence ID" value="XM_001731625.1"/>
</dbReference>
<evidence type="ECO:0000259" key="2">
    <source>
        <dbReference type="PROSITE" id="PS50004"/>
    </source>
</evidence>
<dbReference type="OrthoDB" id="2015333at2759"/>
<feature type="compositionally biased region" description="Low complexity" evidence="1">
    <location>
        <begin position="94"/>
        <end position="111"/>
    </location>
</feature>
<dbReference type="Gene3D" id="1.20.58.1100">
    <property type="match status" value="1"/>
</dbReference>
<dbReference type="EMBL" id="AAYY01000003">
    <property type="protein sequence ID" value="EDP44463.1"/>
    <property type="molecule type" value="Genomic_DNA"/>
</dbReference>
<feature type="region of interest" description="Disordered" evidence="1">
    <location>
        <begin position="239"/>
        <end position="271"/>
    </location>
</feature>
<dbReference type="FunCoup" id="A8PVS6">
    <property type="interactions" value="20"/>
</dbReference>
<dbReference type="InterPro" id="IPR052811">
    <property type="entry name" value="Glucose_resp_signaling"/>
</dbReference>
<feature type="compositionally biased region" description="Low complexity" evidence="1">
    <location>
        <begin position="255"/>
        <end position="271"/>
    </location>
</feature>
<sequence>MKHPSPSPSLSTSASAQRRGITDGDVYVFALQTAYLAFLLRRDQRAIPPAVPPKCRPESMSLPSMSSSRSSSGSSSSRADRPSLADRIRELRLSPAIPATSNSNSASSSTTMRFPDKFLRKLTERMERIAMGRDPFFHQPAFRQTIGSFYGVLVDEATQKRLKESRNLESVLLMFISSTQTSVKKRIVNEADARQEIEIQFDLFIRVVHECLRAMPSASRELLEHLSAYKGNRLCPSDLSSGSSIPTIPSRRSVDAASSSSSSLPSAFTSSTSTVPAASKALLSDSDPAKSDLIVATGKLFDVEEWQLQLDVQSVSQTCSLPDGIVDLKRCIYQIHAQTPWPGCPDDFLTPDAYRQWRSQELTQLSQLVAELCQARPDLLTASSTSDSSSRRKASSDMGRLESFPASSFSMAELTKDVGGSDDQPDMFTYIPPDPCAAYLRLLERCIDRDLDAIRHKAADEDVSLTILSPIHTQLLSTCARRWRVSPAYEKLARLRVCRTKFDAGEIPFECLVDAMVQLELYIDKELPVSMWRSADRIALAKWMQWLSDSLLRVVYSHMSKLDTSMTDECASSIRMIQRAQSLSPGEISVNTAPLEEAMRKAAMHAYAAEAQSVFRAHSDLLRGFLELHTWVERQIKAQSLRFSTPRILGFVPADQVAIGLVPMYLGDLASVHEAIVLQVRQSQDIARVNDALDLFQQIRALMRHCESDVRSAPSTSGTAGGMHLDFDVCAFFRAFVEMWISFSEKRASQWVHGAIQNDSFEPVDAANAMHSSSVQDMLEALQQPIVYVQSLDWPNEFQQAEFLTSLSRAFARLVEQYCHEVADRYMADMSQQQRELQAPAPASHGPPSSPTTQSGAAQSSPDRSGKDEGPPSRAMGLTLPPKQAAWVARAKQTLQSDFRERWGRGESHHVPPPPFVLQPHSCVMLNNMEAARQLLDTLYQRIDADKQADIVQRHARDAGSARLPPSQAPVAATTDPDESGASTSSNHVPSPYLFSVKVVQAELPPSARASSRLDTFVTLSDDRGERLAKTRTIFDSCSPRWDEVVDLPLASAQWISATMWHRLPQGDPLLFGRATVRLDPQLFADVNTHDVWLDLDRTGGKLLLRVSMEDSQDGILFIFGRAFRIVKRTEAEMTRALVDHISLYMRRILSRPVLASLVRGGRMDRALGNVRALYASALAQANGAAPGLPLLPQLHLPASAPQRRPPPLTDQEIEAAIVPLLDYFEETLGTLHSSLTPTQAQLVLTRVWKEVLATLESLLVPPLSDAPSDMKQLSDKEVDIVFKWLSFLRSYFNAYDPETGVAHGLPLSILQGSKYRELLSYLLLHDQSTDALMIECVRGFQARLAASHSRSKSVLQQRSLGTIRQHKRAKQGAGDDTSLMSDMAMKILRMRPGTSDFLAQQLISLHSLQSPACVKPASLRRTQKRLA</sequence>
<keyword evidence="6" id="KW-1185">Reference proteome</keyword>
<gene>
    <name evidence="5" type="ORF">MGL_0945</name>
</gene>
<dbReference type="SMART" id="SM00239">
    <property type="entry name" value="C2"/>
    <property type="match status" value="1"/>
</dbReference>
<dbReference type="Pfam" id="PF06292">
    <property type="entry name" value="MUN"/>
    <property type="match status" value="1"/>
</dbReference>
<dbReference type="VEuPathDB" id="FungiDB:MGL_0945"/>
<feature type="domain" description="MHD1" evidence="3">
    <location>
        <begin position="693"/>
        <end position="822"/>
    </location>
</feature>
<dbReference type="CDD" id="cd04043">
    <property type="entry name" value="C2_Munc13_fungal"/>
    <property type="match status" value="1"/>
</dbReference>
<dbReference type="InterPro" id="IPR035892">
    <property type="entry name" value="C2_domain_sf"/>
</dbReference>
<comment type="caution">
    <text evidence="5">The sequence shown here is derived from an EMBL/GenBank/DDBJ whole genome shotgun (WGS) entry which is preliminary data.</text>
</comment>
<proteinExistence type="predicted"/>
<dbReference type="PROSITE" id="PS51258">
    <property type="entry name" value="MHD1"/>
    <property type="match status" value="1"/>
</dbReference>
<dbReference type="InterPro" id="IPR000008">
    <property type="entry name" value="C2_dom"/>
</dbReference>
<evidence type="ECO:0000259" key="3">
    <source>
        <dbReference type="PROSITE" id="PS51258"/>
    </source>
</evidence>
<dbReference type="InterPro" id="IPR010439">
    <property type="entry name" value="MUN_dom"/>
</dbReference>
<dbReference type="InterPro" id="IPR014772">
    <property type="entry name" value="Munc13_dom-2"/>
</dbReference>
<dbReference type="Gene3D" id="2.60.40.150">
    <property type="entry name" value="C2 domain"/>
    <property type="match status" value="1"/>
</dbReference>
<dbReference type="PANTHER" id="PTHR47263:SF1">
    <property type="entry name" value="C2 DOMAIN PROTEIN (AFU_ORTHOLOGUE AFUA_7G02350)"/>
    <property type="match status" value="1"/>
</dbReference>
<evidence type="ECO:0000313" key="5">
    <source>
        <dbReference type="EMBL" id="EDP44463.1"/>
    </source>
</evidence>
<dbReference type="Proteomes" id="UP000008837">
    <property type="component" value="Unassembled WGS sequence"/>
</dbReference>
<reference evidence="5 6" key="1">
    <citation type="journal article" date="2007" name="Proc. Natl. Acad. Sci. U.S.A.">
        <title>Dandruff-associated Malassezia genomes reveal convergent and divergent virulence traits shared with plant and human fungal pathogens.</title>
        <authorList>
            <person name="Xu J."/>
            <person name="Saunders C.W."/>
            <person name="Hu P."/>
            <person name="Grant R.A."/>
            <person name="Boekhout T."/>
            <person name="Kuramae E.E."/>
            <person name="Kronstad J.W."/>
            <person name="Deangelis Y.M."/>
            <person name="Reeder N.L."/>
            <person name="Johnstone K.R."/>
            <person name="Leland M."/>
            <person name="Fieno A.M."/>
            <person name="Begley W.M."/>
            <person name="Sun Y."/>
            <person name="Lacey M.P."/>
            <person name="Chaudhary T."/>
            <person name="Keough T."/>
            <person name="Chu L."/>
            <person name="Sears R."/>
            <person name="Yuan B."/>
            <person name="Dawson T.L.Jr."/>
        </authorList>
    </citation>
    <scope>NUCLEOTIDE SEQUENCE [LARGE SCALE GENOMIC DNA]</scope>
    <source>
        <strain evidence="6">ATCC MYA-4612 / CBS 7966</strain>
    </source>
</reference>
<dbReference type="Pfam" id="PF00168">
    <property type="entry name" value="C2"/>
    <property type="match status" value="1"/>
</dbReference>
<dbReference type="OMA" id="VLKSPKW"/>
<evidence type="ECO:0008006" key="7">
    <source>
        <dbReference type="Google" id="ProtNLM"/>
    </source>
</evidence>
<feature type="compositionally biased region" description="Polar residues" evidence="1">
    <location>
        <begin position="852"/>
        <end position="863"/>
    </location>
</feature>
<dbReference type="SUPFAM" id="SSF49562">
    <property type="entry name" value="C2 domain (Calcium/lipid-binding domain, CaLB)"/>
    <property type="match status" value="1"/>
</dbReference>
<feature type="domain" description="MHD2" evidence="4">
    <location>
        <begin position="1215"/>
        <end position="1337"/>
    </location>
</feature>
<evidence type="ECO:0000313" key="6">
    <source>
        <dbReference type="Proteomes" id="UP000008837"/>
    </source>
</evidence>
<evidence type="ECO:0000256" key="1">
    <source>
        <dbReference type="SAM" id="MobiDB-lite"/>
    </source>
</evidence>
<feature type="region of interest" description="Disordered" evidence="1">
    <location>
        <begin position="48"/>
        <end position="83"/>
    </location>
</feature>
<accession>A8PVS6</accession>
<evidence type="ECO:0000259" key="4">
    <source>
        <dbReference type="PROSITE" id="PS51259"/>
    </source>
</evidence>
<feature type="region of interest" description="Disordered" evidence="1">
    <location>
        <begin position="831"/>
        <end position="879"/>
    </location>
</feature>
<dbReference type="PROSITE" id="PS50004">
    <property type="entry name" value="C2"/>
    <property type="match status" value="1"/>
</dbReference>
<feature type="region of interest" description="Disordered" evidence="1">
    <location>
        <begin position="954"/>
        <end position="987"/>
    </location>
</feature>
<dbReference type="PROSITE" id="PS51259">
    <property type="entry name" value="MHD2"/>
    <property type="match status" value="1"/>
</dbReference>